<comment type="similarity">
    <text evidence="1 3">Belongs to the short-chain dehydrogenases/reductases (SDR) family.</text>
</comment>
<dbReference type="PRINTS" id="PR00080">
    <property type="entry name" value="SDRFAMILY"/>
</dbReference>
<reference evidence="4 5" key="1">
    <citation type="submission" date="2019-11" db="EMBL/GenBank/DDBJ databases">
        <title>Draft genome of Amycolatopsis RM579.</title>
        <authorList>
            <person name="Duangmal K."/>
            <person name="Mingma R."/>
        </authorList>
    </citation>
    <scope>NUCLEOTIDE SEQUENCE [LARGE SCALE GENOMIC DNA]</scope>
    <source>
        <strain evidence="4 5">RM579</strain>
    </source>
</reference>
<organism evidence="4 5">
    <name type="scientific">Amycolatopsis pithecellobii</name>
    <dbReference type="NCBI Taxonomy" id="664692"/>
    <lineage>
        <taxon>Bacteria</taxon>
        <taxon>Bacillati</taxon>
        <taxon>Actinomycetota</taxon>
        <taxon>Actinomycetes</taxon>
        <taxon>Pseudonocardiales</taxon>
        <taxon>Pseudonocardiaceae</taxon>
        <taxon>Amycolatopsis</taxon>
    </lineage>
</organism>
<dbReference type="FunFam" id="3.40.50.720:FF:000084">
    <property type="entry name" value="Short-chain dehydrogenase reductase"/>
    <property type="match status" value="1"/>
</dbReference>
<dbReference type="InterPro" id="IPR036291">
    <property type="entry name" value="NAD(P)-bd_dom_sf"/>
</dbReference>
<accession>A0A6N7Z9J5</accession>
<dbReference type="Proteomes" id="UP000440096">
    <property type="component" value="Unassembled WGS sequence"/>
</dbReference>
<dbReference type="Gene3D" id="3.40.50.720">
    <property type="entry name" value="NAD(P)-binding Rossmann-like Domain"/>
    <property type="match status" value="1"/>
</dbReference>
<dbReference type="PRINTS" id="PR00081">
    <property type="entry name" value="GDHRDH"/>
</dbReference>
<evidence type="ECO:0000313" key="5">
    <source>
        <dbReference type="Proteomes" id="UP000440096"/>
    </source>
</evidence>
<dbReference type="OrthoDB" id="3403528at2"/>
<dbReference type="EMBL" id="WMBA01000067">
    <property type="protein sequence ID" value="MTD58401.1"/>
    <property type="molecule type" value="Genomic_DNA"/>
</dbReference>
<sequence>MNMQLAGLRERAVVVTGAGRGLGEAFALHLAQAGARVVANDIDVELAEQTVATIREHGGQAVASGHSVADPEQAQALVRLCVDEFGSIDGLVNNAGLNYEALPWQDEPDQIRELVEVNVLGVMFTGIAAIKAMVAQGRGGAIVNISSGASLGQRKLGVYSASKGAVASLTYSWALDLEEVGIRVNAVCPLAHTRMVWKSERSLRNCPPDRTPSRIAPLVLFLLSDDAEGITGQLVRCNGPQLHIIGHPYLKQPILERQTWDTETVRRAFDEVFSAHLEPYGLEKRVPPRLRKWTESDSTPLRSA</sequence>
<dbReference type="PROSITE" id="PS00061">
    <property type="entry name" value="ADH_SHORT"/>
    <property type="match status" value="1"/>
</dbReference>
<dbReference type="SUPFAM" id="SSF51735">
    <property type="entry name" value="NAD(P)-binding Rossmann-fold domains"/>
    <property type="match status" value="1"/>
</dbReference>
<dbReference type="CDD" id="cd05233">
    <property type="entry name" value="SDR_c"/>
    <property type="match status" value="1"/>
</dbReference>
<evidence type="ECO:0000256" key="2">
    <source>
        <dbReference type="ARBA" id="ARBA00023002"/>
    </source>
</evidence>
<evidence type="ECO:0000313" key="4">
    <source>
        <dbReference type="EMBL" id="MTD58401.1"/>
    </source>
</evidence>
<dbReference type="RefSeq" id="WP_154760485.1">
    <property type="nucleotide sequence ID" value="NZ_WMBA01000067.1"/>
</dbReference>
<dbReference type="AlphaFoldDB" id="A0A6N7Z9J5"/>
<proteinExistence type="inferred from homology"/>
<protein>
    <submittedName>
        <fullName evidence="4">SDR family NAD(P)-dependent oxidoreductase</fullName>
    </submittedName>
</protein>
<dbReference type="GO" id="GO:0016616">
    <property type="term" value="F:oxidoreductase activity, acting on the CH-OH group of donors, NAD or NADP as acceptor"/>
    <property type="evidence" value="ECO:0007669"/>
    <property type="project" value="TreeGrafter"/>
</dbReference>
<keyword evidence="5" id="KW-1185">Reference proteome</keyword>
<comment type="caution">
    <text evidence="4">The sequence shown here is derived from an EMBL/GenBank/DDBJ whole genome shotgun (WGS) entry which is preliminary data.</text>
</comment>
<dbReference type="PANTHER" id="PTHR42760">
    <property type="entry name" value="SHORT-CHAIN DEHYDROGENASES/REDUCTASES FAMILY MEMBER"/>
    <property type="match status" value="1"/>
</dbReference>
<gene>
    <name evidence="4" type="ORF">GKO32_31130</name>
</gene>
<evidence type="ECO:0000256" key="3">
    <source>
        <dbReference type="RuleBase" id="RU000363"/>
    </source>
</evidence>
<name>A0A6N7Z9J5_9PSEU</name>
<dbReference type="InterPro" id="IPR002347">
    <property type="entry name" value="SDR_fam"/>
</dbReference>
<keyword evidence="2" id="KW-0560">Oxidoreductase</keyword>
<dbReference type="Pfam" id="PF00106">
    <property type="entry name" value="adh_short"/>
    <property type="match status" value="1"/>
</dbReference>
<dbReference type="InterPro" id="IPR020904">
    <property type="entry name" value="Sc_DH/Rdtase_CS"/>
</dbReference>
<evidence type="ECO:0000256" key="1">
    <source>
        <dbReference type="ARBA" id="ARBA00006484"/>
    </source>
</evidence>